<dbReference type="RefSeq" id="WP_182504141.1">
    <property type="nucleotide sequence ID" value="NZ_JACJHX010000038.1"/>
</dbReference>
<dbReference type="EMBL" id="JACJHX010000038">
    <property type="protein sequence ID" value="MBA9029399.1"/>
    <property type="molecule type" value="Genomic_DNA"/>
</dbReference>
<dbReference type="PROSITE" id="PS51898">
    <property type="entry name" value="TYR_RECOMBINASE"/>
    <property type="match status" value="1"/>
</dbReference>
<dbReference type="Pfam" id="PF00589">
    <property type="entry name" value="Phage_integrase"/>
    <property type="match status" value="1"/>
</dbReference>
<dbReference type="CDD" id="cd01192">
    <property type="entry name" value="INT_C_like_3"/>
    <property type="match status" value="1"/>
</dbReference>
<dbReference type="InterPro" id="IPR013762">
    <property type="entry name" value="Integrase-like_cat_sf"/>
</dbReference>
<keyword evidence="4" id="KW-1185">Reference proteome</keyword>
<proteinExistence type="predicted"/>
<sequence>MKEKNVQPLRTAKEIEDMKWALRRYGSERDYFLFVFGINTGLRVSDIIPLKVGDVRDKSHVVIREKKTDKKKRFMLPVKLREEIENYTAHMNDKDYLLPSRKGNGPITPTQAYRMLVKAGNVLGRDDIGTHTMRKTFGYAYYRRTKDLAFLQNIFNHSAPSITKRYIGITQEEIDETLKDFSL</sequence>
<dbReference type="InterPro" id="IPR050090">
    <property type="entry name" value="Tyrosine_recombinase_XerCD"/>
</dbReference>
<dbReference type="SUPFAM" id="SSF56349">
    <property type="entry name" value="DNA breaking-rejoining enzymes"/>
    <property type="match status" value="1"/>
</dbReference>
<organism evidence="3 4">
    <name type="scientific">Peribacillus huizhouensis</name>
    <dbReference type="NCBI Taxonomy" id="1501239"/>
    <lineage>
        <taxon>Bacteria</taxon>
        <taxon>Bacillati</taxon>
        <taxon>Bacillota</taxon>
        <taxon>Bacilli</taxon>
        <taxon>Bacillales</taxon>
        <taxon>Bacillaceae</taxon>
        <taxon>Peribacillus</taxon>
    </lineage>
</organism>
<protein>
    <submittedName>
        <fullName evidence="3">Integrase</fullName>
    </submittedName>
</protein>
<dbReference type="Proteomes" id="UP000626697">
    <property type="component" value="Unassembled WGS sequence"/>
</dbReference>
<dbReference type="PANTHER" id="PTHR30349">
    <property type="entry name" value="PHAGE INTEGRASE-RELATED"/>
    <property type="match status" value="1"/>
</dbReference>
<evidence type="ECO:0000313" key="3">
    <source>
        <dbReference type="EMBL" id="MBA9029399.1"/>
    </source>
</evidence>
<dbReference type="InterPro" id="IPR002104">
    <property type="entry name" value="Integrase_catalytic"/>
</dbReference>
<feature type="domain" description="Tyr recombinase" evidence="2">
    <location>
        <begin position="4"/>
        <end position="179"/>
    </location>
</feature>
<dbReference type="InterPro" id="IPR011010">
    <property type="entry name" value="DNA_brk_join_enz"/>
</dbReference>
<gene>
    <name evidence="3" type="ORF">HNP81_004785</name>
</gene>
<evidence type="ECO:0000313" key="4">
    <source>
        <dbReference type="Proteomes" id="UP000626697"/>
    </source>
</evidence>
<accession>A0ABR6CWJ8</accession>
<dbReference type="PANTHER" id="PTHR30349:SF82">
    <property type="entry name" value="INTEGRASE_RECOMBINASE YOEC-RELATED"/>
    <property type="match status" value="1"/>
</dbReference>
<reference evidence="3 4" key="1">
    <citation type="submission" date="2020-08" db="EMBL/GenBank/DDBJ databases">
        <title>Genomic Encyclopedia of Type Strains, Phase IV (KMG-IV): sequencing the most valuable type-strain genomes for metagenomic binning, comparative biology and taxonomic classification.</title>
        <authorList>
            <person name="Goeker M."/>
        </authorList>
    </citation>
    <scope>NUCLEOTIDE SEQUENCE [LARGE SCALE GENOMIC DNA]</scope>
    <source>
        <strain evidence="3 4">DSM 105481</strain>
    </source>
</reference>
<evidence type="ECO:0000256" key="1">
    <source>
        <dbReference type="ARBA" id="ARBA00023172"/>
    </source>
</evidence>
<evidence type="ECO:0000259" key="2">
    <source>
        <dbReference type="PROSITE" id="PS51898"/>
    </source>
</evidence>
<comment type="caution">
    <text evidence="3">The sequence shown here is derived from an EMBL/GenBank/DDBJ whole genome shotgun (WGS) entry which is preliminary data.</text>
</comment>
<dbReference type="Gene3D" id="1.10.443.10">
    <property type="entry name" value="Intergrase catalytic core"/>
    <property type="match status" value="1"/>
</dbReference>
<name>A0ABR6CWJ8_9BACI</name>
<keyword evidence="1" id="KW-0233">DNA recombination</keyword>